<protein>
    <submittedName>
        <fullName evidence="2">Uncharacterized protein</fullName>
    </submittedName>
</protein>
<keyword evidence="1" id="KW-0812">Transmembrane</keyword>
<evidence type="ECO:0000313" key="3">
    <source>
        <dbReference type="Proteomes" id="UP000782554"/>
    </source>
</evidence>
<feature type="transmembrane region" description="Helical" evidence="1">
    <location>
        <begin position="51"/>
        <end position="70"/>
    </location>
</feature>
<dbReference type="EMBL" id="JAIGNU010000001">
    <property type="protein sequence ID" value="MBX7501319.1"/>
    <property type="molecule type" value="Genomic_DNA"/>
</dbReference>
<organism evidence="2 3">
    <name type="scientific">Qipengyuania mesophila</name>
    <dbReference type="NCBI Taxonomy" id="2867246"/>
    <lineage>
        <taxon>Bacteria</taxon>
        <taxon>Pseudomonadati</taxon>
        <taxon>Pseudomonadota</taxon>
        <taxon>Alphaproteobacteria</taxon>
        <taxon>Sphingomonadales</taxon>
        <taxon>Erythrobacteraceae</taxon>
        <taxon>Qipengyuania</taxon>
    </lineage>
</organism>
<feature type="transmembrane region" description="Helical" evidence="1">
    <location>
        <begin position="77"/>
        <end position="94"/>
    </location>
</feature>
<feature type="transmembrane region" description="Helical" evidence="1">
    <location>
        <begin position="106"/>
        <end position="123"/>
    </location>
</feature>
<dbReference type="RefSeq" id="WP_221602410.1">
    <property type="nucleotide sequence ID" value="NZ_JAIGNU010000001.1"/>
</dbReference>
<name>A0ABS7JUI4_9SPHN</name>
<evidence type="ECO:0000313" key="2">
    <source>
        <dbReference type="EMBL" id="MBX7501319.1"/>
    </source>
</evidence>
<reference evidence="2 3" key="1">
    <citation type="submission" date="2021-08" db="EMBL/GenBank/DDBJ databases">
        <title>Comparative Genomics Analysis of the Genus Qipengyuania Reveals Extensive Genetic Diversity and Metabolic Versatility, Including the Description of Fifteen Novel Species.</title>
        <authorList>
            <person name="Liu Y."/>
        </authorList>
    </citation>
    <scope>NUCLEOTIDE SEQUENCE [LARGE SCALE GENOMIC DNA]</scope>
    <source>
        <strain evidence="2 3">YG27</strain>
    </source>
</reference>
<comment type="caution">
    <text evidence="2">The sequence shown here is derived from an EMBL/GenBank/DDBJ whole genome shotgun (WGS) entry which is preliminary data.</text>
</comment>
<keyword evidence="1" id="KW-0472">Membrane</keyword>
<gene>
    <name evidence="2" type="ORF">K3181_07680</name>
</gene>
<accession>A0ABS7JUI4</accession>
<keyword evidence="1" id="KW-1133">Transmembrane helix</keyword>
<proteinExistence type="predicted"/>
<sequence length="140" mass="15068">MKPASIKMFDWLFLGSLGVTLLGILLNFGTLSAQAETEFAAQGLPEMGTGMLIGALLLSLAISLGLWFLISVLRIGLARWALVLLTAWSILTTAKSLELGFDSTMAWGLLATVMTVAAIWFLFRPDARAWFAGTRGESGE</sequence>
<dbReference type="Proteomes" id="UP000782554">
    <property type="component" value="Unassembled WGS sequence"/>
</dbReference>
<keyword evidence="3" id="KW-1185">Reference proteome</keyword>
<evidence type="ECO:0000256" key="1">
    <source>
        <dbReference type="SAM" id="Phobius"/>
    </source>
</evidence>